<reference evidence="2" key="1">
    <citation type="submission" date="2022-08" db="EMBL/GenBank/DDBJ databases">
        <authorList>
            <consortium name="DOE Joint Genome Institute"/>
            <person name="Min B."/>
            <person name="Riley R."/>
            <person name="Sierra-Patev S."/>
            <person name="Naranjo-Ortiz M."/>
            <person name="Looney B."/>
            <person name="Konkel Z."/>
            <person name="Slot J.C."/>
            <person name="Sakamoto Y."/>
            <person name="Steenwyk J.L."/>
            <person name="Rokas A."/>
            <person name="Carro J."/>
            <person name="Camarero S."/>
            <person name="Ferreira P."/>
            <person name="Molpeceres G."/>
            <person name="Ruiz-Duenas F.J."/>
            <person name="Serrano A."/>
            <person name="Henrissat B."/>
            <person name="Drula E."/>
            <person name="Hughes K.W."/>
            <person name="Mata J.L."/>
            <person name="Ishikawa N.K."/>
            <person name="Vargas-Isla R."/>
            <person name="Ushijima S."/>
            <person name="Smith C.A."/>
            <person name="Ahrendt S."/>
            <person name="Andreopoulos W."/>
            <person name="He G."/>
            <person name="Labutti K."/>
            <person name="Lipzen A."/>
            <person name="Ng V."/>
            <person name="Sandor L."/>
            <person name="Barry K."/>
            <person name="Martinez A.T."/>
            <person name="Xiao Y."/>
            <person name="Gibbons J.G."/>
            <person name="Terashima K."/>
            <person name="Hibbett D.S."/>
            <person name="Grigoriev I.V."/>
        </authorList>
    </citation>
    <scope>NUCLEOTIDE SEQUENCE</scope>
    <source>
        <strain evidence="2">TFB9207</strain>
    </source>
</reference>
<accession>A0AA38NZD0</accession>
<keyword evidence="1" id="KW-0472">Membrane</keyword>
<keyword evidence="1" id="KW-1133">Transmembrane helix</keyword>
<protein>
    <submittedName>
        <fullName evidence="2">Uncharacterized protein</fullName>
    </submittedName>
</protein>
<dbReference type="Proteomes" id="UP001163846">
    <property type="component" value="Unassembled WGS sequence"/>
</dbReference>
<keyword evidence="3" id="KW-1185">Reference proteome</keyword>
<dbReference type="AlphaFoldDB" id="A0AA38NZD0"/>
<evidence type="ECO:0000313" key="3">
    <source>
        <dbReference type="Proteomes" id="UP001163846"/>
    </source>
</evidence>
<proteinExistence type="predicted"/>
<name>A0AA38NZD0_9AGAR</name>
<keyword evidence="1" id="KW-0812">Transmembrane</keyword>
<sequence>MSSQLNSRSVLTGPEGFQRVRFIIQAAVEEETVVFRFICTQILLWMVLILPDVWLKTKLRLLSLSIISLNNVTCVPHNEHEQRKLWAHPSNNVFFGRITSI</sequence>
<evidence type="ECO:0000313" key="2">
    <source>
        <dbReference type="EMBL" id="KAJ3833320.1"/>
    </source>
</evidence>
<evidence type="ECO:0000256" key="1">
    <source>
        <dbReference type="SAM" id="Phobius"/>
    </source>
</evidence>
<feature type="transmembrane region" description="Helical" evidence="1">
    <location>
        <begin position="33"/>
        <end position="55"/>
    </location>
</feature>
<gene>
    <name evidence="2" type="ORF">F5878DRAFT_646037</name>
</gene>
<comment type="caution">
    <text evidence="2">The sequence shown here is derived from an EMBL/GenBank/DDBJ whole genome shotgun (WGS) entry which is preliminary data.</text>
</comment>
<dbReference type="EMBL" id="MU806723">
    <property type="protein sequence ID" value="KAJ3833320.1"/>
    <property type="molecule type" value="Genomic_DNA"/>
</dbReference>
<organism evidence="2 3">
    <name type="scientific">Lentinula raphanica</name>
    <dbReference type="NCBI Taxonomy" id="153919"/>
    <lineage>
        <taxon>Eukaryota</taxon>
        <taxon>Fungi</taxon>
        <taxon>Dikarya</taxon>
        <taxon>Basidiomycota</taxon>
        <taxon>Agaricomycotina</taxon>
        <taxon>Agaricomycetes</taxon>
        <taxon>Agaricomycetidae</taxon>
        <taxon>Agaricales</taxon>
        <taxon>Marasmiineae</taxon>
        <taxon>Omphalotaceae</taxon>
        <taxon>Lentinula</taxon>
    </lineage>
</organism>